<keyword evidence="4" id="KW-0812">Transmembrane</keyword>
<proteinExistence type="inferred from homology"/>
<dbReference type="PANTHER" id="PTHR11360">
    <property type="entry name" value="MONOCARBOXYLATE TRANSPORTER"/>
    <property type="match status" value="1"/>
</dbReference>
<accession>A0ABR3W6M5</accession>
<keyword evidence="4" id="KW-1133">Transmembrane helix</keyword>
<dbReference type="EMBL" id="JAWRVE010000138">
    <property type="protein sequence ID" value="KAL1854493.1"/>
    <property type="molecule type" value="Genomic_DNA"/>
</dbReference>
<reference evidence="5 6" key="1">
    <citation type="journal article" date="2024" name="IMA Fungus">
        <title>IMA Genome - F19 : A genome assembly and annotation guide to empower mycologists, including annotated draft genome sequences of Ceratocystis pirilliformis, Diaporthe australafricana, Fusarium ophioides, Paecilomyces lecythidis, and Sporothrix stenoceras.</title>
        <authorList>
            <person name="Aylward J."/>
            <person name="Wilson A.M."/>
            <person name="Visagie C.M."/>
            <person name="Spraker J."/>
            <person name="Barnes I."/>
            <person name="Buitendag C."/>
            <person name="Ceriani C."/>
            <person name="Del Mar Angel L."/>
            <person name="du Plessis D."/>
            <person name="Fuchs T."/>
            <person name="Gasser K."/>
            <person name="Kramer D."/>
            <person name="Li W."/>
            <person name="Munsamy K."/>
            <person name="Piso A."/>
            <person name="Price J.L."/>
            <person name="Sonnekus B."/>
            <person name="Thomas C."/>
            <person name="van der Nest A."/>
            <person name="van Dijk A."/>
            <person name="van Heerden A."/>
            <person name="van Vuuren N."/>
            <person name="Yilmaz N."/>
            <person name="Duong T.A."/>
            <person name="van der Merwe N.A."/>
            <person name="Wingfield M.J."/>
            <person name="Wingfield B.D."/>
        </authorList>
    </citation>
    <scope>NUCLEOTIDE SEQUENCE [LARGE SCALE GENOMIC DNA]</scope>
    <source>
        <strain evidence="5 6">CMW 18300</strain>
    </source>
</reference>
<feature type="transmembrane region" description="Helical" evidence="4">
    <location>
        <begin position="109"/>
        <end position="131"/>
    </location>
</feature>
<dbReference type="SUPFAM" id="SSF103473">
    <property type="entry name" value="MFS general substrate transporter"/>
    <property type="match status" value="1"/>
</dbReference>
<dbReference type="InterPro" id="IPR011701">
    <property type="entry name" value="MFS"/>
</dbReference>
<organism evidence="5 6">
    <name type="scientific">Diaporthe australafricana</name>
    <dbReference type="NCBI Taxonomy" id="127596"/>
    <lineage>
        <taxon>Eukaryota</taxon>
        <taxon>Fungi</taxon>
        <taxon>Dikarya</taxon>
        <taxon>Ascomycota</taxon>
        <taxon>Pezizomycotina</taxon>
        <taxon>Sordariomycetes</taxon>
        <taxon>Sordariomycetidae</taxon>
        <taxon>Diaporthales</taxon>
        <taxon>Diaporthaceae</taxon>
        <taxon>Diaporthe</taxon>
    </lineage>
</organism>
<dbReference type="Gene3D" id="1.20.1250.20">
    <property type="entry name" value="MFS general substrate transporter like domains"/>
    <property type="match status" value="2"/>
</dbReference>
<feature type="transmembrane region" description="Helical" evidence="4">
    <location>
        <begin position="48"/>
        <end position="70"/>
    </location>
</feature>
<feature type="transmembrane region" description="Helical" evidence="4">
    <location>
        <begin position="391"/>
        <end position="411"/>
    </location>
</feature>
<evidence type="ECO:0000256" key="1">
    <source>
        <dbReference type="ARBA" id="ARBA00004141"/>
    </source>
</evidence>
<feature type="compositionally biased region" description="Polar residues" evidence="3">
    <location>
        <begin position="12"/>
        <end position="21"/>
    </location>
</feature>
<feature type="transmembrane region" description="Helical" evidence="4">
    <location>
        <begin position="184"/>
        <end position="202"/>
    </location>
</feature>
<dbReference type="PANTHER" id="PTHR11360:SF287">
    <property type="entry name" value="MFS MONOCARBOXYLATE TRANSPORTER"/>
    <property type="match status" value="1"/>
</dbReference>
<keyword evidence="4" id="KW-0472">Membrane</keyword>
<dbReference type="Proteomes" id="UP001583177">
    <property type="component" value="Unassembled WGS sequence"/>
</dbReference>
<comment type="similarity">
    <text evidence="2">Belongs to the major facilitator superfamily. Monocarboxylate porter (TC 2.A.1.13) family.</text>
</comment>
<feature type="region of interest" description="Disordered" evidence="3">
    <location>
        <begin position="309"/>
        <end position="340"/>
    </location>
</feature>
<feature type="transmembrane region" description="Helical" evidence="4">
    <location>
        <begin position="348"/>
        <end position="371"/>
    </location>
</feature>
<feature type="region of interest" description="Disordered" evidence="3">
    <location>
        <begin position="1"/>
        <end position="26"/>
    </location>
</feature>
<comment type="subcellular location">
    <subcellularLocation>
        <location evidence="1">Membrane</location>
        <topology evidence="1">Multi-pass membrane protein</topology>
    </subcellularLocation>
</comment>
<feature type="compositionally biased region" description="Basic and acidic residues" evidence="3">
    <location>
        <begin position="1"/>
        <end position="11"/>
    </location>
</feature>
<evidence type="ECO:0000256" key="3">
    <source>
        <dbReference type="SAM" id="MobiDB-lite"/>
    </source>
</evidence>
<keyword evidence="6" id="KW-1185">Reference proteome</keyword>
<dbReference type="Pfam" id="PF07690">
    <property type="entry name" value="MFS_1"/>
    <property type="match status" value="1"/>
</dbReference>
<feature type="transmembrane region" description="Helical" evidence="4">
    <location>
        <begin position="249"/>
        <end position="268"/>
    </location>
</feature>
<evidence type="ECO:0000256" key="2">
    <source>
        <dbReference type="ARBA" id="ARBA00006727"/>
    </source>
</evidence>
<evidence type="ECO:0000313" key="6">
    <source>
        <dbReference type="Proteomes" id="UP001583177"/>
    </source>
</evidence>
<evidence type="ECO:0000313" key="5">
    <source>
        <dbReference type="EMBL" id="KAL1854493.1"/>
    </source>
</evidence>
<dbReference type="InterPro" id="IPR036259">
    <property type="entry name" value="MFS_trans_sf"/>
</dbReference>
<protein>
    <recommendedName>
        <fullName evidence="7">MFS general substrate transporter</fullName>
    </recommendedName>
</protein>
<evidence type="ECO:0008006" key="7">
    <source>
        <dbReference type="Google" id="ProtNLM"/>
    </source>
</evidence>
<dbReference type="InterPro" id="IPR050327">
    <property type="entry name" value="Proton-linked_MCT"/>
</dbReference>
<sequence length="413" mass="43937">MTTTASDEKRQNATYEQQSIEMQPEQELISPESDSVVYPPQDGGLKAWLFLFGACIVEITAWGTPIAGAFTTSGAGLVICLGIIYGLGAGLLFAPSMHFMGDWFVKRKSFAYGVICGAGAAAGAGLPPVYTLCLNKYGYKATLIGWGICTFVITSFGLLFVHSRTPPEKAPKPSRSDFDFIRRPLFLVFLAATLAQALGYYAPSNYLPSIGADFGLTDQQGALLNSLINLAQAIGQPVQGFLADTKASFYLPMLISTLGGGLESLLIWPFASKLWSLVIFSLAYGATAGGFAVLRPRFAQAVVGDNGGNKAASGASAPDGESEQGPVPPQDAAEEKESEVRDRNKSMFIFGIFTAVRGIAILSSGFITVGLVHQESEDLDGYGHGYKWRSLIIYTGVTQIVSALGTVAKFIGR</sequence>
<evidence type="ECO:0000256" key="4">
    <source>
        <dbReference type="SAM" id="Phobius"/>
    </source>
</evidence>
<feature type="transmembrane region" description="Helical" evidence="4">
    <location>
        <begin position="222"/>
        <end position="242"/>
    </location>
</feature>
<feature type="transmembrane region" description="Helical" evidence="4">
    <location>
        <begin position="274"/>
        <end position="294"/>
    </location>
</feature>
<comment type="caution">
    <text evidence="5">The sequence shown here is derived from an EMBL/GenBank/DDBJ whole genome shotgun (WGS) entry which is preliminary data.</text>
</comment>
<gene>
    <name evidence="5" type="ORF">Daus18300_011414</name>
</gene>
<feature type="transmembrane region" description="Helical" evidence="4">
    <location>
        <begin position="143"/>
        <end position="163"/>
    </location>
</feature>
<feature type="transmembrane region" description="Helical" evidence="4">
    <location>
        <begin position="76"/>
        <end position="97"/>
    </location>
</feature>
<name>A0ABR3W6M5_9PEZI</name>